<name>A0ACB9D793_9ASTR</name>
<gene>
    <name evidence="1" type="ORF">L1987_60163</name>
</gene>
<proteinExistence type="predicted"/>
<keyword evidence="2" id="KW-1185">Reference proteome</keyword>
<dbReference type="EMBL" id="CM042037">
    <property type="protein sequence ID" value="KAI3742479.1"/>
    <property type="molecule type" value="Genomic_DNA"/>
</dbReference>
<protein>
    <submittedName>
        <fullName evidence="1">Uncharacterized protein</fullName>
    </submittedName>
</protein>
<organism evidence="1 2">
    <name type="scientific">Smallanthus sonchifolius</name>
    <dbReference type="NCBI Taxonomy" id="185202"/>
    <lineage>
        <taxon>Eukaryota</taxon>
        <taxon>Viridiplantae</taxon>
        <taxon>Streptophyta</taxon>
        <taxon>Embryophyta</taxon>
        <taxon>Tracheophyta</taxon>
        <taxon>Spermatophyta</taxon>
        <taxon>Magnoliopsida</taxon>
        <taxon>eudicotyledons</taxon>
        <taxon>Gunneridae</taxon>
        <taxon>Pentapetalae</taxon>
        <taxon>asterids</taxon>
        <taxon>campanulids</taxon>
        <taxon>Asterales</taxon>
        <taxon>Asteraceae</taxon>
        <taxon>Asteroideae</taxon>
        <taxon>Heliantheae alliance</taxon>
        <taxon>Millerieae</taxon>
        <taxon>Smallanthus</taxon>
    </lineage>
</organism>
<dbReference type="Proteomes" id="UP001056120">
    <property type="component" value="Linkage Group LG20"/>
</dbReference>
<reference evidence="1 2" key="2">
    <citation type="journal article" date="2022" name="Mol. Ecol. Resour.">
        <title>The genomes of chicory, endive, great burdock and yacon provide insights into Asteraceae paleo-polyploidization history and plant inulin production.</title>
        <authorList>
            <person name="Fan W."/>
            <person name="Wang S."/>
            <person name="Wang H."/>
            <person name="Wang A."/>
            <person name="Jiang F."/>
            <person name="Liu H."/>
            <person name="Zhao H."/>
            <person name="Xu D."/>
            <person name="Zhang Y."/>
        </authorList>
    </citation>
    <scope>NUCLEOTIDE SEQUENCE [LARGE SCALE GENOMIC DNA]</scope>
    <source>
        <strain evidence="2">cv. Yunnan</strain>
        <tissue evidence="1">Leaves</tissue>
    </source>
</reference>
<sequence length="74" mass="8626">MSRELSYAVDLQKEKILIEKEEEEDSLKKIQQVCEVQGRPGISSAYEKGECSNFRRKTPQKTSKSKQYDIWDPS</sequence>
<evidence type="ECO:0000313" key="1">
    <source>
        <dbReference type="EMBL" id="KAI3742479.1"/>
    </source>
</evidence>
<accession>A0ACB9D793</accession>
<reference evidence="2" key="1">
    <citation type="journal article" date="2022" name="Mol. Ecol. Resour.">
        <title>The genomes of chicory, endive, great burdock and yacon provide insights into Asteraceae palaeo-polyploidization history and plant inulin production.</title>
        <authorList>
            <person name="Fan W."/>
            <person name="Wang S."/>
            <person name="Wang H."/>
            <person name="Wang A."/>
            <person name="Jiang F."/>
            <person name="Liu H."/>
            <person name="Zhao H."/>
            <person name="Xu D."/>
            <person name="Zhang Y."/>
        </authorList>
    </citation>
    <scope>NUCLEOTIDE SEQUENCE [LARGE SCALE GENOMIC DNA]</scope>
    <source>
        <strain evidence="2">cv. Yunnan</strain>
    </source>
</reference>
<evidence type="ECO:0000313" key="2">
    <source>
        <dbReference type="Proteomes" id="UP001056120"/>
    </source>
</evidence>
<comment type="caution">
    <text evidence="1">The sequence shown here is derived from an EMBL/GenBank/DDBJ whole genome shotgun (WGS) entry which is preliminary data.</text>
</comment>